<dbReference type="RefSeq" id="YP_009301191.1">
    <property type="nucleotide sequence ID" value="NC_031230.1"/>
</dbReference>
<dbReference type="OrthoDB" id="21770at10239"/>
<proteinExistence type="predicted"/>
<dbReference type="GeneID" id="29125099"/>
<dbReference type="KEGG" id="vg:29125099"/>
<dbReference type="Proteomes" id="UP000201371">
    <property type="component" value="Segment"/>
</dbReference>
<accession>A0A142K998</accession>
<evidence type="ECO:0000313" key="1">
    <source>
        <dbReference type="EMBL" id="AMS02681.1"/>
    </source>
</evidence>
<organism evidence="1 2">
    <name type="scientific">Gordonia phage Yvonnetastic</name>
    <dbReference type="NCBI Taxonomy" id="1821566"/>
    <lineage>
        <taxon>Viruses</taxon>
        <taxon>Duplodnaviria</taxon>
        <taxon>Heunggongvirae</taxon>
        <taxon>Uroviricota</taxon>
        <taxon>Caudoviricetes</taxon>
        <taxon>Yvonnevirus</taxon>
        <taxon>Yvonnevirus yvonnetastic</taxon>
        <taxon>Gordonia virus Yvonnetastic</taxon>
    </lineage>
</organism>
<reference evidence="2" key="1">
    <citation type="submission" date="2016-03" db="EMBL/GenBank/DDBJ databases">
        <authorList>
            <person name="Ploux O."/>
        </authorList>
    </citation>
    <scope>NUCLEOTIDE SEQUENCE [LARGE SCALE GENOMIC DNA]</scope>
</reference>
<protein>
    <submittedName>
        <fullName evidence="1">Uncharacterized protein</fullName>
    </submittedName>
</protein>
<gene>
    <name evidence="1" type="primary">137</name>
    <name evidence="1" type="ORF">SEA_YVONNETASTIC_137</name>
</gene>
<evidence type="ECO:0000313" key="2">
    <source>
        <dbReference type="Proteomes" id="UP000201371"/>
    </source>
</evidence>
<sequence>MKSEDNFYRLKPRRIQALQWTHGMAPAVMIQFTDDLVKINDVDDEFRVYNRQYNTWVPFYYGDWIVKNLTGLDVIPDGLFSQHWEPDERPHAGSIKTVEFGSISVNKWPTQ</sequence>
<keyword evidence="2" id="KW-1185">Reference proteome</keyword>
<name>A0A142K998_9CAUD</name>
<dbReference type="EMBL" id="KU963248">
    <property type="protein sequence ID" value="AMS02681.1"/>
    <property type="molecule type" value="Genomic_DNA"/>
</dbReference>